<organism evidence="1 2">
    <name type="scientific">Enterococcus wangshanyuanii</name>
    <dbReference type="NCBI Taxonomy" id="2005703"/>
    <lineage>
        <taxon>Bacteria</taxon>
        <taxon>Bacillati</taxon>
        <taxon>Bacillota</taxon>
        <taxon>Bacilli</taxon>
        <taxon>Lactobacillales</taxon>
        <taxon>Enterococcaceae</taxon>
        <taxon>Enterococcus</taxon>
    </lineage>
</organism>
<name>A0ABQ1NR77_9ENTE</name>
<gene>
    <name evidence="1" type="ORF">GCM10011573_11350</name>
</gene>
<dbReference type="RefSeq" id="WP_088268971.1">
    <property type="nucleotide sequence ID" value="NZ_BMKI01000001.1"/>
</dbReference>
<proteinExistence type="predicted"/>
<dbReference type="Proteomes" id="UP000630615">
    <property type="component" value="Unassembled WGS sequence"/>
</dbReference>
<dbReference type="EMBL" id="BMKI01000001">
    <property type="protein sequence ID" value="GGC83452.1"/>
    <property type="molecule type" value="Genomic_DNA"/>
</dbReference>
<comment type="caution">
    <text evidence="1">The sequence shown here is derived from an EMBL/GenBank/DDBJ whole genome shotgun (WGS) entry which is preliminary data.</text>
</comment>
<sequence>MKKVRFQYSLNTSKVLSFNTCHDEVSEGGFSITPLCMDNGELKSDIFLMNDTNPKKIGQLKISQQVFAIDSTIQKTLDVFLEISDDALDFNNLLSQESVQFEQFKFKLMKSLMKLGNMKFFSRISIYEDFQAKLISEQLFSLLYDLENKFREVIDRVLTIELGPNWTESLDGPYSLKKKKGALAKDIVEYNFMDERLYNLLTDQLIQIIEPQKYAISPETSNVVFVQEKLLDIMQLLLDKNSTNEERVQHLIESGLFTKTDTMSHLDQFFKELGNEGGNRIFQNNWAIATKYRNHIAHTKLLDLSFYSKVVGLFNKLLKDFELFLEIKTFSKYIENSKLFVDPIIQDELLHEKSKVDDLNYLTDEDVIFRDGVVELSEYENELILKEIIENETGVIVREESEIQGLFEEIINIKIDELFSALHDNGAEIIVNNSVQFDKMGQILLEAKHAYILSKKIVVHLNDASIDDTKGSNSYVELTFDFGDENKKIVVKYKNGDYSFDAHQGIYIPESEDMLDASDLEEYVDELIDEPDQVIPNLMNMINNDIENYIRARDGGEPLLIEEECPYCWAYESVTTEEKYFDLAEIKWEGNTAICLECGEKCTVGENAQGYIKVVEYGEDPFEYDLIIKDD</sequence>
<protein>
    <recommendedName>
        <fullName evidence="3">Apea-like HEPN domain-containing protein</fullName>
    </recommendedName>
</protein>
<reference evidence="2" key="1">
    <citation type="journal article" date="2019" name="Int. J. Syst. Evol. Microbiol.">
        <title>The Global Catalogue of Microorganisms (GCM) 10K type strain sequencing project: providing services to taxonomists for standard genome sequencing and annotation.</title>
        <authorList>
            <consortium name="The Broad Institute Genomics Platform"/>
            <consortium name="The Broad Institute Genome Sequencing Center for Infectious Disease"/>
            <person name="Wu L."/>
            <person name="Ma J."/>
        </authorList>
    </citation>
    <scope>NUCLEOTIDE SEQUENCE [LARGE SCALE GENOMIC DNA]</scope>
    <source>
        <strain evidence="2">CGMCC 1.15942</strain>
    </source>
</reference>
<evidence type="ECO:0000313" key="1">
    <source>
        <dbReference type="EMBL" id="GGC83452.1"/>
    </source>
</evidence>
<evidence type="ECO:0008006" key="3">
    <source>
        <dbReference type="Google" id="ProtNLM"/>
    </source>
</evidence>
<accession>A0ABQ1NR77</accession>
<evidence type="ECO:0000313" key="2">
    <source>
        <dbReference type="Proteomes" id="UP000630615"/>
    </source>
</evidence>
<keyword evidence="2" id="KW-1185">Reference proteome</keyword>